<feature type="binding site" evidence="5">
    <location>
        <position position="357"/>
    </location>
    <ligand>
        <name>Ca(2+)</name>
        <dbReference type="ChEBI" id="CHEBI:29108"/>
    </ligand>
</feature>
<evidence type="ECO:0000256" key="3">
    <source>
        <dbReference type="ARBA" id="ARBA00023145"/>
    </source>
</evidence>
<dbReference type="Proteomes" id="UP000229056">
    <property type="component" value="Unassembled WGS sequence"/>
</dbReference>
<evidence type="ECO:0000313" key="8">
    <source>
        <dbReference type="Proteomes" id="UP000229056"/>
    </source>
</evidence>
<dbReference type="AlphaFoldDB" id="A0A2H0W369"/>
<keyword evidence="6" id="KW-0812">Transmembrane</keyword>
<dbReference type="PIRSF" id="PIRSF001227">
    <property type="entry name" value="Pen_acylase"/>
    <property type="match status" value="1"/>
</dbReference>
<protein>
    <recommendedName>
        <fullName evidence="9">Penicillin acylase family protein</fullName>
    </recommendedName>
</protein>
<gene>
    <name evidence="7" type="ORF">COT80_03465</name>
</gene>
<dbReference type="EMBL" id="PEZY01000012">
    <property type="protein sequence ID" value="PIS05799.1"/>
    <property type="molecule type" value="Genomic_DNA"/>
</dbReference>
<dbReference type="GO" id="GO:0017000">
    <property type="term" value="P:antibiotic biosynthetic process"/>
    <property type="evidence" value="ECO:0007669"/>
    <property type="project" value="InterPro"/>
</dbReference>
<dbReference type="InterPro" id="IPR043146">
    <property type="entry name" value="Penicillin_amidase_N_B-knob"/>
</dbReference>
<dbReference type="Pfam" id="PF01804">
    <property type="entry name" value="Penicil_amidase"/>
    <property type="match status" value="1"/>
</dbReference>
<dbReference type="SUPFAM" id="SSF56235">
    <property type="entry name" value="N-terminal nucleophile aminohydrolases (Ntn hydrolases)"/>
    <property type="match status" value="1"/>
</dbReference>
<dbReference type="PANTHER" id="PTHR34218">
    <property type="entry name" value="PEPTIDASE S45 PENICILLIN AMIDASE"/>
    <property type="match status" value="1"/>
</dbReference>
<accession>A0A2H0W369</accession>
<dbReference type="InterPro" id="IPR014395">
    <property type="entry name" value="Pen/GL7ACA/AHL_acylase"/>
</dbReference>
<comment type="similarity">
    <text evidence="1">Belongs to the peptidase S45 family.</text>
</comment>
<keyword evidence="5" id="KW-0106">Calcium</keyword>
<dbReference type="InterPro" id="IPR023343">
    <property type="entry name" value="Penicillin_amidase_dom1"/>
</dbReference>
<keyword evidence="3" id="KW-0865">Zymogen</keyword>
<keyword evidence="2" id="KW-0378">Hydrolase</keyword>
<keyword evidence="5" id="KW-0479">Metal-binding</keyword>
<comment type="caution">
    <text evidence="7">The sequence shown here is derived from an EMBL/GenBank/DDBJ whole genome shotgun (WGS) entry which is preliminary data.</text>
</comment>
<feature type="transmembrane region" description="Helical" evidence="6">
    <location>
        <begin position="16"/>
        <end position="37"/>
    </location>
</feature>
<evidence type="ECO:0000256" key="2">
    <source>
        <dbReference type="ARBA" id="ARBA00022801"/>
    </source>
</evidence>
<sequence length="628" mass="72213">MLEEKQSNKKNKHRKITFIIFLGLLLVATLLITIFLYSQKYKILIYNNSIIQIYRDDYGVPHIESTTDRGLLFGNGYAIAQDRLFQLEKNKRDAKGQISEIYGQDYIDYDKSTAQYNYLKTETTPQFQQLSDENQAYFIAYRDGINAYIDEVLHNKTRLMPKEFFDLDIEPEKWEIEDSIAIAQMTIRKYGENGGDEINNLAKLAALNYDINLFNKLNPEINNEAIVTIPNTDIKDNPIRQTIKNPSNNYQEINPDSLIESANQEKKILSQVRKNLQLITKLGSFMAIISPDKSKTGNALFLSGPQMGDKKSQMVAEVKLKSPNFSVAGIEIPGIPGVIIGINQNIAWAITSGTWSDNLDTYIETINPENQYQYWFNNQWQDMIIKKQAIKVKDGDTIDYTTYKTIHGPVVNWDLKNNKAYTYKRSLENNELNSMASILDINKSTNLDEFQNALKDFAGSLNFGYADKNGNIGYFHVGKYPIRNWDPRFPAIGDGSNEWQGFIKYDNLPKTINPQQNFIVNWNSKPTENWPGKGEYTWIDTHDVEKIINPIETVEKIDINDIINIIKGTGERGTYEQIVELSNPIQGLNILPPGQSGFINNNEESSINFYNQKDMYYSFKYKPFNLWQ</sequence>
<evidence type="ECO:0000256" key="4">
    <source>
        <dbReference type="PIRSR" id="PIRSR001227-1"/>
    </source>
</evidence>
<evidence type="ECO:0000256" key="1">
    <source>
        <dbReference type="ARBA" id="ARBA00006586"/>
    </source>
</evidence>
<comment type="cofactor">
    <cofactor evidence="5">
        <name>Ca(2+)</name>
        <dbReference type="ChEBI" id="CHEBI:29108"/>
    </cofactor>
    <text evidence="5">Binds 1 Ca(2+) ion per dimer.</text>
</comment>
<organism evidence="7 8">
    <name type="scientific">Candidatus Buchananbacteria bacterium CG10_big_fil_rev_8_21_14_0_10_33_19</name>
    <dbReference type="NCBI Taxonomy" id="1974525"/>
    <lineage>
        <taxon>Bacteria</taxon>
        <taxon>Candidatus Buchananiibacteriota</taxon>
    </lineage>
</organism>
<feature type="active site" description="Nucleophile" evidence="4">
    <location>
        <position position="284"/>
    </location>
</feature>
<dbReference type="Gene3D" id="2.30.120.10">
    <property type="match status" value="1"/>
</dbReference>
<dbReference type="GO" id="GO:0016811">
    <property type="term" value="F:hydrolase activity, acting on carbon-nitrogen (but not peptide) bonds, in linear amides"/>
    <property type="evidence" value="ECO:0007669"/>
    <property type="project" value="InterPro"/>
</dbReference>
<evidence type="ECO:0000256" key="6">
    <source>
        <dbReference type="SAM" id="Phobius"/>
    </source>
</evidence>
<keyword evidence="6" id="KW-0472">Membrane</keyword>
<proteinExistence type="inferred from homology"/>
<dbReference type="GO" id="GO:0046872">
    <property type="term" value="F:metal ion binding"/>
    <property type="evidence" value="ECO:0007669"/>
    <property type="project" value="UniProtKB-KW"/>
</dbReference>
<dbReference type="CDD" id="cd03747">
    <property type="entry name" value="Ntn_PGA_like"/>
    <property type="match status" value="1"/>
</dbReference>
<dbReference type="Gene3D" id="1.10.439.10">
    <property type="entry name" value="Penicillin Amidohydrolase, domain 1"/>
    <property type="match status" value="1"/>
</dbReference>
<feature type="binding site" evidence="5">
    <location>
        <position position="197"/>
    </location>
    <ligand>
        <name>Ca(2+)</name>
        <dbReference type="ChEBI" id="CHEBI:29108"/>
    </ligand>
</feature>
<evidence type="ECO:0008006" key="9">
    <source>
        <dbReference type="Google" id="ProtNLM"/>
    </source>
</evidence>
<feature type="binding site" evidence="5">
    <location>
        <position position="487"/>
    </location>
    <ligand>
        <name>Ca(2+)</name>
        <dbReference type="ChEBI" id="CHEBI:29108"/>
    </ligand>
</feature>
<evidence type="ECO:0000256" key="5">
    <source>
        <dbReference type="PIRSR" id="PIRSR001227-2"/>
    </source>
</evidence>
<reference evidence="8" key="1">
    <citation type="submission" date="2017-09" db="EMBL/GenBank/DDBJ databases">
        <title>Depth-based differentiation of microbial function through sediment-hosted aquifers and enrichment of novel symbionts in the deep terrestrial subsurface.</title>
        <authorList>
            <person name="Probst A.J."/>
            <person name="Ladd B."/>
            <person name="Jarett J.K."/>
            <person name="Geller-Mcgrath D.E."/>
            <person name="Sieber C.M.K."/>
            <person name="Emerson J.B."/>
            <person name="Anantharaman K."/>
            <person name="Thomas B.C."/>
            <person name="Malmstrom R."/>
            <person name="Stieglmeier M."/>
            <person name="Klingl A."/>
            <person name="Woyke T."/>
            <person name="Ryan C.M."/>
            <person name="Banfield J.F."/>
        </authorList>
    </citation>
    <scope>NUCLEOTIDE SEQUENCE [LARGE SCALE GENOMIC DNA]</scope>
</reference>
<evidence type="ECO:0000313" key="7">
    <source>
        <dbReference type="EMBL" id="PIS05799.1"/>
    </source>
</evidence>
<dbReference type="InterPro" id="IPR002692">
    <property type="entry name" value="S45"/>
</dbReference>
<dbReference type="Gene3D" id="3.60.20.10">
    <property type="entry name" value="Glutamine Phosphoribosylpyrophosphate, subunit 1, domain 1"/>
    <property type="match status" value="1"/>
</dbReference>
<keyword evidence="6" id="KW-1133">Transmembrane helix</keyword>
<feature type="binding site" evidence="5">
    <location>
        <position position="360"/>
    </location>
    <ligand>
        <name>Ca(2+)</name>
        <dbReference type="ChEBI" id="CHEBI:29108"/>
    </ligand>
</feature>
<name>A0A2H0W369_9BACT</name>
<dbReference type="InterPro" id="IPR029055">
    <property type="entry name" value="Ntn_hydrolases_N"/>
</dbReference>
<dbReference type="PANTHER" id="PTHR34218:SF4">
    <property type="entry name" value="ACYL-HOMOSERINE LACTONE ACYLASE QUIP"/>
    <property type="match status" value="1"/>
</dbReference>